<comment type="caution">
    <text evidence="1">The sequence shown here is derived from an EMBL/GenBank/DDBJ whole genome shotgun (WGS) entry which is preliminary data.</text>
</comment>
<sequence length="73" mass="8217">MVVDEGILYARQSGIQIGAFRDWSHYGRVPSNPVEANVHAALALRKATELHLEAIQRLNKAADEFRASREESR</sequence>
<accession>A0ABX3UXW6</accession>
<dbReference type="Proteomes" id="UP000193811">
    <property type="component" value="Unassembled WGS sequence"/>
</dbReference>
<name>A0ABX3UXW6_9MYCO</name>
<proteinExistence type="predicted"/>
<gene>
    <name evidence="1" type="ORF">AWB98_29325</name>
</gene>
<reference evidence="1 2" key="1">
    <citation type="submission" date="2016-01" db="EMBL/GenBank/DDBJ databases">
        <title>The new phylogeny of the genus Mycobacterium.</title>
        <authorList>
            <person name="Tarcisio F."/>
            <person name="Conor M."/>
            <person name="Antonella G."/>
            <person name="Elisabetta G."/>
            <person name="Giulia F.S."/>
            <person name="Sara T."/>
            <person name="Anna F."/>
            <person name="Clotilde B."/>
            <person name="Roberto B."/>
            <person name="Veronica D.S."/>
            <person name="Fabio R."/>
            <person name="Monica P."/>
            <person name="Olivier J."/>
            <person name="Enrico T."/>
            <person name="Nicola S."/>
        </authorList>
    </citation>
    <scope>NUCLEOTIDE SEQUENCE [LARGE SCALE GENOMIC DNA]</scope>
    <source>
        <strain evidence="1 2">CCUG 50187</strain>
    </source>
</reference>
<dbReference type="EMBL" id="LQOP01000036">
    <property type="protein sequence ID" value="ORV20047.1"/>
    <property type="molecule type" value="Genomic_DNA"/>
</dbReference>
<keyword evidence="2" id="KW-1185">Reference proteome</keyword>
<evidence type="ECO:0000313" key="1">
    <source>
        <dbReference type="EMBL" id="ORV20047.1"/>
    </source>
</evidence>
<organism evidence="1 2">
    <name type="scientific">Mycolicibacterium conceptionense</name>
    <dbReference type="NCBI Taxonomy" id="451644"/>
    <lineage>
        <taxon>Bacteria</taxon>
        <taxon>Bacillati</taxon>
        <taxon>Actinomycetota</taxon>
        <taxon>Actinomycetes</taxon>
        <taxon>Mycobacteriales</taxon>
        <taxon>Mycobacteriaceae</taxon>
        <taxon>Mycolicibacterium</taxon>
    </lineage>
</organism>
<protein>
    <submittedName>
        <fullName evidence="1">Uncharacterized protein</fullName>
    </submittedName>
</protein>
<evidence type="ECO:0000313" key="2">
    <source>
        <dbReference type="Proteomes" id="UP000193811"/>
    </source>
</evidence>